<keyword evidence="3" id="KW-0812">Transmembrane</keyword>
<keyword evidence="5" id="KW-1185">Reference proteome</keyword>
<keyword evidence="3" id="KW-0472">Membrane</keyword>
<evidence type="ECO:0000313" key="5">
    <source>
        <dbReference type="Proteomes" id="UP000321617"/>
    </source>
</evidence>
<evidence type="ECO:0000313" key="4">
    <source>
        <dbReference type="EMBL" id="TWJ12321.1"/>
    </source>
</evidence>
<sequence>MERVTRAQVLSTYKERDSWWTVFLVDPVAGRLVWLVSAWRWVTPNVLTTTAFLCGLAAAAAFALGTWPWLVAGALLFHLSFTLDCMDGKVARLRGGGSLFGGWLDYIFDRLRVLICALALFGGQYAVSGNPVFLYLGTGVVFCDMFRYLNALYLKETRQGMRAKLAAASGTTVDRLRLQDEAQLVLGDHAGERETDDGATVVDVQQSFKQRFGWFNRMRDFLVRHRVRSHLFSGVEFQMAVFIVGPLTTWVFGFTVAAMVLLLLAEAAVTYKLYLSARDVDRQLAARS</sequence>
<dbReference type="GO" id="GO:0016780">
    <property type="term" value="F:phosphotransferase activity, for other substituted phosphate groups"/>
    <property type="evidence" value="ECO:0007669"/>
    <property type="project" value="InterPro"/>
</dbReference>
<feature type="transmembrane region" description="Helical" evidence="3">
    <location>
        <begin position="250"/>
        <end position="274"/>
    </location>
</feature>
<proteinExistence type="inferred from homology"/>
<evidence type="ECO:0000256" key="1">
    <source>
        <dbReference type="ARBA" id="ARBA00022679"/>
    </source>
</evidence>
<dbReference type="GO" id="GO:0008654">
    <property type="term" value="P:phospholipid biosynthetic process"/>
    <property type="evidence" value="ECO:0007669"/>
    <property type="project" value="InterPro"/>
</dbReference>
<gene>
    <name evidence="4" type="ORF">LX16_3077</name>
</gene>
<organism evidence="4 5">
    <name type="scientific">Stackebrandtia albiflava</name>
    <dbReference type="NCBI Taxonomy" id="406432"/>
    <lineage>
        <taxon>Bacteria</taxon>
        <taxon>Bacillati</taxon>
        <taxon>Actinomycetota</taxon>
        <taxon>Actinomycetes</taxon>
        <taxon>Glycomycetales</taxon>
        <taxon>Glycomycetaceae</taxon>
        <taxon>Stackebrandtia</taxon>
    </lineage>
</organism>
<dbReference type="InterPro" id="IPR048254">
    <property type="entry name" value="CDP_ALCOHOL_P_TRANSF_CS"/>
</dbReference>
<dbReference type="GO" id="GO:0016020">
    <property type="term" value="C:membrane"/>
    <property type="evidence" value="ECO:0007669"/>
    <property type="project" value="InterPro"/>
</dbReference>
<protein>
    <submittedName>
        <fullName evidence="4">CDP-alcohol phosphatidyltransferase-like enzyme</fullName>
    </submittedName>
</protein>
<dbReference type="Pfam" id="PF01066">
    <property type="entry name" value="CDP-OH_P_transf"/>
    <property type="match status" value="1"/>
</dbReference>
<dbReference type="InterPro" id="IPR000462">
    <property type="entry name" value="CDP-OH_P_trans"/>
</dbReference>
<keyword evidence="3" id="KW-1133">Transmembrane helix</keyword>
<dbReference type="EMBL" id="VLLL01000006">
    <property type="protein sequence ID" value="TWJ12321.1"/>
    <property type="molecule type" value="Genomic_DNA"/>
</dbReference>
<feature type="transmembrane region" description="Helical" evidence="3">
    <location>
        <begin position="133"/>
        <end position="154"/>
    </location>
</feature>
<reference evidence="4 5" key="1">
    <citation type="journal article" date="2013" name="Stand. Genomic Sci.">
        <title>Genomic Encyclopedia of Type Strains, Phase I: The one thousand microbial genomes (KMG-I) project.</title>
        <authorList>
            <person name="Kyrpides N.C."/>
            <person name="Woyke T."/>
            <person name="Eisen J.A."/>
            <person name="Garrity G."/>
            <person name="Lilburn T.G."/>
            <person name="Beck B.J."/>
            <person name="Whitman W.B."/>
            <person name="Hugenholtz P."/>
            <person name="Klenk H.P."/>
        </authorList>
    </citation>
    <scope>NUCLEOTIDE SEQUENCE [LARGE SCALE GENOMIC DNA]</scope>
    <source>
        <strain evidence="4 5">DSM 45044</strain>
    </source>
</reference>
<evidence type="ECO:0000256" key="3">
    <source>
        <dbReference type="SAM" id="Phobius"/>
    </source>
</evidence>
<feature type="transmembrane region" description="Helical" evidence="3">
    <location>
        <begin position="107"/>
        <end position="127"/>
    </location>
</feature>
<dbReference type="Proteomes" id="UP000321617">
    <property type="component" value="Unassembled WGS sequence"/>
</dbReference>
<dbReference type="AlphaFoldDB" id="A0A562V373"/>
<accession>A0A562V373</accession>
<dbReference type="InterPro" id="IPR043130">
    <property type="entry name" value="CDP-OH_PTrfase_TM_dom"/>
</dbReference>
<evidence type="ECO:0000256" key="2">
    <source>
        <dbReference type="RuleBase" id="RU003750"/>
    </source>
</evidence>
<dbReference type="PROSITE" id="PS00379">
    <property type="entry name" value="CDP_ALCOHOL_P_TRANSF"/>
    <property type="match status" value="1"/>
</dbReference>
<keyword evidence="1 2" id="KW-0808">Transferase</keyword>
<dbReference type="Gene3D" id="1.20.120.1760">
    <property type="match status" value="1"/>
</dbReference>
<comment type="caution">
    <text evidence="4">The sequence shown here is derived from an EMBL/GenBank/DDBJ whole genome shotgun (WGS) entry which is preliminary data.</text>
</comment>
<dbReference type="OrthoDB" id="269185at2"/>
<name>A0A562V373_9ACTN</name>
<feature type="transmembrane region" description="Helical" evidence="3">
    <location>
        <begin position="20"/>
        <end position="39"/>
    </location>
</feature>
<comment type="similarity">
    <text evidence="2">Belongs to the CDP-alcohol phosphatidyltransferase class-I family.</text>
</comment>
<dbReference type="RefSeq" id="WP_147139346.1">
    <property type="nucleotide sequence ID" value="NZ_BAABIJ010000002.1"/>
</dbReference>